<sequence>MSRNAHALAHNRLHSVPHAYRALYKTIPGNGLNLANQIYGHVANLQDVLIAPAQDPPVGTVPPNFSRNFAMYARADIIRLIIFYNDDFGIVVGDTLQISIDKFHKFLTTY</sequence>
<name>A0A0C9WMW5_9AGAR</name>
<dbReference type="OrthoDB" id="3047760at2759"/>
<gene>
    <name evidence="1" type="ORF">K443DRAFT_14383</name>
</gene>
<protein>
    <submittedName>
        <fullName evidence="1">Uncharacterized protein</fullName>
    </submittedName>
</protein>
<evidence type="ECO:0000313" key="2">
    <source>
        <dbReference type="Proteomes" id="UP000054477"/>
    </source>
</evidence>
<organism evidence="1 2">
    <name type="scientific">Laccaria amethystina LaAM-08-1</name>
    <dbReference type="NCBI Taxonomy" id="1095629"/>
    <lineage>
        <taxon>Eukaryota</taxon>
        <taxon>Fungi</taxon>
        <taxon>Dikarya</taxon>
        <taxon>Basidiomycota</taxon>
        <taxon>Agaricomycotina</taxon>
        <taxon>Agaricomycetes</taxon>
        <taxon>Agaricomycetidae</taxon>
        <taxon>Agaricales</taxon>
        <taxon>Agaricineae</taxon>
        <taxon>Hydnangiaceae</taxon>
        <taxon>Laccaria</taxon>
    </lineage>
</organism>
<keyword evidence="2" id="KW-1185">Reference proteome</keyword>
<proteinExistence type="predicted"/>
<accession>A0A0C9WMW5</accession>
<reference evidence="1 2" key="1">
    <citation type="submission" date="2014-04" db="EMBL/GenBank/DDBJ databases">
        <authorList>
            <consortium name="DOE Joint Genome Institute"/>
            <person name="Kuo A."/>
            <person name="Kohler A."/>
            <person name="Nagy L.G."/>
            <person name="Floudas D."/>
            <person name="Copeland A."/>
            <person name="Barry K.W."/>
            <person name="Cichocki N."/>
            <person name="Veneault-Fourrey C."/>
            <person name="LaButti K."/>
            <person name="Lindquist E.A."/>
            <person name="Lipzen A."/>
            <person name="Lundell T."/>
            <person name="Morin E."/>
            <person name="Murat C."/>
            <person name="Sun H."/>
            <person name="Tunlid A."/>
            <person name="Henrissat B."/>
            <person name="Grigoriev I.V."/>
            <person name="Hibbett D.S."/>
            <person name="Martin F."/>
            <person name="Nordberg H.P."/>
            <person name="Cantor M.N."/>
            <person name="Hua S.X."/>
        </authorList>
    </citation>
    <scope>NUCLEOTIDE SEQUENCE [LARGE SCALE GENOMIC DNA]</scope>
    <source>
        <strain evidence="1 2">LaAM-08-1</strain>
    </source>
</reference>
<reference evidence="2" key="2">
    <citation type="submission" date="2015-01" db="EMBL/GenBank/DDBJ databases">
        <title>Evolutionary Origins and Diversification of the Mycorrhizal Mutualists.</title>
        <authorList>
            <consortium name="DOE Joint Genome Institute"/>
            <consortium name="Mycorrhizal Genomics Consortium"/>
            <person name="Kohler A."/>
            <person name="Kuo A."/>
            <person name="Nagy L.G."/>
            <person name="Floudas D."/>
            <person name="Copeland A."/>
            <person name="Barry K.W."/>
            <person name="Cichocki N."/>
            <person name="Veneault-Fourrey C."/>
            <person name="LaButti K."/>
            <person name="Lindquist E.A."/>
            <person name="Lipzen A."/>
            <person name="Lundell T."/>
            <person name="Morin E."/>
            <person name="Murat C."/>
            <person name="Riley R."/>
            <person name="Ohm R."/>
            <person name="Sun H."/>
            <person name="Tunlid A."/>
            <person name="Henrissat B."/>
            <person name="Grigoriev I.V."/>
            <person name="Hibbett D.S."/>
            <person name="Martin F."/>
        </authorList>
    </citation>
    <scope>NUCLEOTIDE SEQUENCE [LARGE SCALE GENOMIC DNA]</scope>
    <source>
        <strain evidence="2">LaAM-08-1</strain>
    </source>
</reference>
<evidence type="ECO:0000313" key="1">
    <source>
        <dbReference type="EMBL" id="KIJ91455.1"/>
    </source>
</evidence>
<dbReference type="HOGENOM" id="CLU_143635_0_0_1"/>
<dbReference type="AlphaFoldDB" id="A0A0C9WMW5"/>
<dbReference type="EMBL" id="KN839005">
    <property type="protein sequence ID" value="KIJ91455.1"/>
    <property type="molecule type" value="Genomic_DNA"/>
</dbReference>
<dbReference type="Proteomes" id="UP000054477">
    <property type="component" value="Unassembled WGS sequence"/>
</dbReference>